<proteinExistence type="predicted"/>
<protein>
    <submittedName>
        <fullName evidence="2">Uncharacterized protein</fullName>
    </submittedName>
</protein>
<gene>
    <name evidence="2" type="ORF">PR048_026188</name>
</gene>
<evidence type="ECO:0000313" key="2">
    <source>
        <dbReference type="EMBL" id="KAJ8872582.1"/>
    </source>
</evidence>
<dbReference type="Proteomes" id="UP001159363">
    <property type="component" value="Chromosome 10"/>
</dbReference>
<keyword evidence="3" id="KW-1185">Reference proteome</keyword>
<comment type="caution">
    <text evidence="2">The sequence shown here is derived from an EMBL/GenBank/DDBJ whole genome shotgun (WGS) entry which is preliminary data.</text>
</comment>
<evidence type="ECO:0000256" key="1">
    <source>
        <dbReference type="SAM" id="MobiDB-lite"/>
    </source>
</evidence>
<reference evidence="2 3" key="1">
    <citation type="submission" date="2023-02" db="EMBL/GenBank/DDBJ databases">
        <title>LHISI_Scaffold_Assembly.</title>
        <authorList>
            <person name="Stuart O.P."/>
            <person name="Cleave R."/>
            <person name="Magrath M.J.L."/>
            <person name="Mikheyev A.S."/>
        </authorList>
    </citation>
    <scope>NUCLEOTIDE SEQUENCE [LARGE SCALE GENOMIC DNA]</scope>
    <source>
        <strain evidence="2">Daus_M_001</strain>
        <tissue evidence="2">Leg muscle</tissue>
    </source>
</reference>
<evidence type="ECO:0000313" key="3">
    <source>
        <dbReference type="Proteomes" id="UP001159363"/>
    </source>
</evidence>
<feature type="compositionally biased region" description="Polar residues" evidence="1">
    <location>
        <begin position="73"/>
        <end position="85"/>
    </location>
</feature>
<feature type="region of interest" description="Disordered" evidence="1">
    <location>
        <begin position="73"/>
        <end position="107"/>
    </location>
</feature>
<organism evidence="2 3">
    <name type="scientific">Dryococelus australis</name>
    <dbReference type="NCBI Taxonomy" id="614101"/>
    <lineage>
        <taxon>Eukaryota</taxon>
        <taxon>Metazoa</taxon>
        <taxon>Ecdysozoa</taxon>
        <taxon>Arthropoda</taxon>
        <taxon>Hexapoda</taxon>
        <taxon>Insecta</taxon>
        <taxon>Pterygota</taxon>
        <taxon>Neoptera</taxon>
        <taxon>Polyneoptera</taxon>
        <taxon>Phasmatodea</taxon>
        <taxon>Verophasmatodea</taxon>
        <taxon>Anareolatae</taxon>
        <taxon>Phasmatidae</taxon>
        <taxon>Eurycanthinae</taxon>
        <taxon>Dryococelus</taxon>
    </lineage>
</organism>
<feature type="compositionally biased region" description="Polar residues" evidence="1">
    <location>
        <begin position="97"/>
        <end position="107"/>
    </location>
</feature>
<sequence length="181" mass="19967">MHSLIEKHKKLILKGRPINVPDQGLPVIQSDKKTGSPFEINAMDTADMNNVKQLYTSFGENFNINENVWNSAGETGNSRENSPTSGIVRHDPHVRKSGSNPAGNRTRFASSLTATPAQASTSCWNFPSGHALCVNDVKSGMELRVQGQEARERYGRHQHTRLAPHRSYAQGVQCFRGDAVL</sequence>
<dbReference type="EMBL" id="JARBHB010000011">
    <property type="protein sequence ID" value="KAJ8872582.1"/>
    <property type="molecule type" value="Genomic_DNA"/>
</dbReference>
<accession>A0ABQ9GKN0</accession>
<name>A0ABQ9GKN0_9NEOP</name>